<protein>
    <submittedName>
        <fullName evidence="3">Transcriptional regulator</fullName>
    </submittedName>
</protein>
<evidence type="ECO:0000259" key="2">
    <source>
        <dbReference type="Pfam" id="PF20710"/>
    </source>
</evidence>
<dbReference type="AlphaFoldDB" id="A0A9N8E9X8"/>
<evidence type="ECO:0000256" key="1">
    <source>
        <dbReference type="SAM" id="MobiDB-lite"/>
    </source>
</evidence>
<dbReference type="OrthoDB" id="44738at2759"/>
<name>A0A9N8E9X8_9STRA</name>
<feature type="region of interest" description="Disordered" evidence="1">
    <location>
        <begin position="779"/>
        <end position="823"/>
    </location>
</feature>
<proteinExistence type="predicted"/>
<feature type="compositionally biased region" description="Basic and acidic residues" evidence="1">
    <location>
        <begin position="779"/>
        <end position="806"/>
    </location>
</feature>
<dbReference type="InterPro" id="IPR049227">
    <property type="entry name" value="DUF6824"/>
</dbReference>
<feature type="domain" description="DUF6824" evidence="2">
    <location>
        <begin position="521"/>
        <end position="605"/>
    </location>
</feature>
<dbReference type="Pfam" id="PF20710">
    <property type="entry name" value="DUF6824"/>
    <property type="match status" value="2"/>
</dbReference>
<feature type="domain" description="DUF6824" evidence="2">
    <location>
        <begin position="710"/>
        <end position="795"/>
    </location>
</feature>
<evidence type="ECO:0000313" key="4">
    <source>
        <dbReference type="Proteomes" id="UP001153069"/>
    </source>
</evidence>
<accession>A0A9N8E9X8</accession>
<dbReference type="PANTHER" id="PTHR48125:SF10">
    <property type="entry name" value="OS12G0136300 PROTEIN"/>
    <property type="match status" value="1"/>
</dbReference>
<feature type="region of interest" description="Disordered" evidence="1">
    <location>
        <begin position="599"/>
        <end position="644"/>
    </location>
</feature>
<feature type="compositionally biased region" description="Basic and acidic residues" evidence="1">
    <location>
        <begin position="603"/>
        <end position="627"/>
    </location>
</feature>
<feature type="region of interest" description="Disordered" evidence="1">
    <location>
        <begin position="76"/>
        <end position="133"/>
    </location>
</feature>
<gene>
    <name evidence="3" type="ORF">SEMRO_657_G182600.1</name>
</gene>
<dbReference type="EMBL" id="CAICTM010000656">
    <property type="protein sequence ID" value="CAB9514504.1"/>
    <property type="molecule type" value="Genomic_DNA"/>
</dbReference>
<dbReference type="PANTHER" id="PTHR48125">
    <property type="entry name" value="LP07818P1"/>
    <property type="match status" value="1"/>
</dbReference>
<sequence>METNNETNDAISSDVVEVAVAPAEQVQNEHVAVDPPAEAPEEVPAIPAPVVVHHDHVTHHPGAQVEAEAVVVQNNAEPPPQPEMAADDYVEPEPPQPEPPQPEMAADSTEGVPTGTEAVPTVPMATDEAVPTETVPMATETVPTAEAMQTEAVPAEAMQTEAAPEVVVVPTVPEMAPAPVIESVATMAIPSIPPPPPPPLPIQVHEEHPPPKANLKFDLLGNAAVPSGPKDRDIIVGEDSRDHKANLLLQDLIALHRLLWEVSHERMPTEESEIETLTERLFQLLKKGKGREVAGMKDVPRSFLVGSGRFMQKEGGEWRELTDSEARQSIQRTLFAAFLAGADSGDSESLKALGKEFHEFILAQQKDAAESQQITMKPIDVVMLQRTDGETDKSFDSQVGNKTLFTLASQHVKSDNMSPTKRLEAALSVFMAKGAEAIPDEMGEHKDEKKRFILCTSKDDQKAFTLMNPVDAAEVTLLFVFEVWLEKELTSRPVIDGNGDMAANIDPKPSSDPVDKPTPHDVLFGRGGMTNSHPGNKRFRDVITLHRPDYIKAIKNDKPNVARRIVRAIRTASPPGRFLKKGEDGLWYDVGNKVAAEKASQALREKSNAEKRQRAAQRDSMRSKNGELDVGGPSKRAKTSDTPPSITIVSPLLANQLNYVGAPAASTQTLASDVSKTVNVTDPGKDEFKTEGLPPNAVDKDGNILVTDWDILCGRGGLTNHHRGNKRFRDIVALHRPDYIRAPKVQKPSVARVIVRAIRNGDPPGRFLKKDEKTGKWYDVGDKKAAEKTSQALREKGSDKGERRDSAAAGDAKSPAFLLPSPSGVAADPNVLPALKAEASAVAPEAMETEALPADPPMVAAPDQAVVKHETHEIPSVPVANPTVVEHVAAAAEVPNPHEAVAAVGEGAPAAVVDVAPEPAPMGAAVSEAQEEDIKVGEECQTVTV</sequence>
<dbReference type="Proteomes" id="UP001153069">
    <property type="component" value="Unassembled WGS sequence"/>
</dbReference>
<organism evidence="3 4">
    <name type="scientific">Seminavis robusta</name>
    <dbReference type="NCBI Taxonomy" id="568900"/>
    <lineage>
        <taxon>Eukaryota</taxon>
        <taxon>Sar</taxon>
        <taxon>Stramenopiles</taxon>
        <taxon>Ochrophyta</taxon>
        <taxon>Bacillariophyta</taxon>
        <taxon>Bacillariophyceae</taxon>
        <taxon>Bacillariophycidae</taxon>
        <taxon>Naviculales</taxon>
        <taxon>Naviculaceae</taxon>
        <taxon>Seminavis</taxon>
    </lineage>
</organism>
<comment type="caution">
    <text evidence="3">The sequence shown here is derived from an EMBL/GenBank/DDBJ whole genome shotgun (WGS) entry which is preliminary data.</text>
</comment>
<feature type="compositionally biased region" description="Pro residues" evidence="1">
    <location>
        <begin position="92"/>
        <end position="102"/>
    </location>
</feature>
<keyword evidence="4" id="KW-1185">Reference proteome</keyword>
<evidence type="ECO:0000313" key="3">
    <source>
        <dbReference type="EMBL" id="CAB9514504.1"/>
    </source>
</evidence>
<reference evidence="3" key="1">
    <citation type="submission" date="2020-06" db="EMBL/GenBank/DDBJ databases">
        <authorList>
            <consortium name="Plant Systems Biology data submission"/>
        </authorList>
    </citation>
    <scope>NUCLEOTIDE SEQUENCE</scope>
    <source>
        <strain evidence="3">D6</strain>
    </source>
</reference>